<name>A0A1M5BKB6_9RHOB</name>
<keyword evidence="2" id="KW-1185">Reference proteome</keyword>
<organism evidence="1 2">
    <name type="scientific">Ruegeria intermedia</name>
    <dbReference type="NCBI Taxonomy" id="996115"/>
    <lineage>
        <taxon>Bacteria</taxon>
        <taxon>Pseudomonadati</taxon>
        <taxon>Pseudomonadota</taxon>
        <taxon>Alphaproteobacteria</taxon>
        <taxon>Rhodobacterales</taxon>
        <taxon>Roseobacteraceae</taxon>
        <taxon>Ruegeria</taxon>
    </lineage>
</organism>
<dbReference type="Proteomes" id="UP000325134">
    <property type="component" value="Unassembled WGS sequence"/>
</dbReference>
<reference evidence="1 2" key="1">
    <citation type="submission" date="2016-11" db="EMBL/GenBank/DDBJ databases">
        <authorList>
            <person name="Varghese N."/>
            <person name="Submissions S."/>
        </authorList>
    </citation>
    <scope>NUCLEOTIDE SEQUENCE [LARGE SCALE GENOMIC DNA]</scope>
    <source>
        <strain evidence="1 2">DSM 29341</strain>
    </source>
</reference>
<proteinExistence type="predicted"/>
<sequence length="189" mass="21605">MSRATTTIPFHTLRFEDDLPTLHEVERRLKTFLRGLRRQRQTAQTGDDDDASEKMDQFFDYLNEAERRKIRRRAHRYVQRLDARSGLSHLSEENCAKLTPLRGGLPVTRINTEHEADEIAAALHAEMPWMAPATEAVWHGLRASAREGLPGVRFTPLCQSAFKTDPVSASNFDPLWWLAGPTLRSLQLT</sequence>
<protein>
    <submittedName>
        <fullName evidence="1">Uncharacterized protein</fullName>
    </submittedName>
</protein>
<feature type="non-terminal residue" evidence="1">
    <location>
        <position position="189"/>
    </location>
</feature>
<gene>
    <name evidence="1" type="ORF">SAMN05444279_1421</name>
</gene>
<evidence type="ECO:0000313" key="1">
    <source>
        <dbReference type="EMBL" id="SHF42825.1"/>
    </source>
</evidence>
<dbReference type="EMBL" id="FQVK01000042">
    <property type="protein sequence ID" value="SHF42825.1"/>
    <property type="molecule type" value="Genomic_DNA"/>
</dbReference>
<dbReference type="AlphaFoldDB" id="A0A1M5BKB6"/>
<accession>A0A1M5BKB6</accession>
<evidence type="ECO:0000313" key="2">
    <source>
        <dbReference type="Proteomes" id="UP000325134"/>
    </source>
</evidence>